<evidence type="ECO:0000256" key="6">
    <source>
        <dbReference type="ARBA" id="ARBA00038035"/>
    </source>
</evidence>
<keyword evidence="5 11" id="KW-0067">ATP-binding</keyword>
<evidence type="ECO:0000313" key="15">
    <source>
        <dbReference type="EMBL" id="RWS13206.1"/>
    </source>
</evidence>
<evidence type="ECO:0000256" key="8">
    <source>
        <dbReference type="ARBA" id="ARBA00049014"/>
    </source>
</evidence>
<comment type="catalytic activity">
    <reaction evidence="10">
        <text>L-tyrosyl-[protein] + ATP = O-phospho-L-tyrosyl-[protein] + ADP + H(+)</text>
        <dbReference type="Rhea" id="RHEA:10596"/>
        <dbReference type="Rhea" id="RHEA-COMP:10136"/>
        <dbReference type="Rhea" id="RHEA-COMP:20101"/>
        <dbReference type="ChEBI" id="CHEBI:15378"/>
        <dbReference type="ChEBI" id="CHEBI:30616"/>
        <dbReference type="ChEBI" id="CHEBI:46858"/>
        <dbReference type="ChEBI" id="CHEBI:61978"/>
        <dbReference type="ChEBI" id="CHEBI:456216"/>
        <dbReference type="EC" id="2.7.12.2"/>
    </reaction>
</comment>
<keyword evidence="16" id="KW-1185">Reference proteome</keyword>
<dbReference type="GO" id="GO:0051403">
    <property type="term" value="P:stress-activated MAPK cascade"/>
    <property type="evidence" value="ECO:0007669"/>
    <property type="project" value="TreeGrafter"/>
</dbReference>
<dbReference type="GO" id="GO:0004708">
    <property type="term" value="F:MAP kinase kinase activity"/>
    <property type="evidence" value="ECO:0007669"/>
    <property type="project" value="UniProtKB-EC"/>
</dbReference>
<evidence type="ECO:0000256" key="11">
    <source>
        <dbReference type="PROSITE-ProRule" id="PRU10141"/>
    </source>
</evidence>
<dbReference type="PANTHER" id="PTHR48013">
    <property type="entry name" value="DUAL SPECIFICITY MITOGEN-ACTIVATED PROTEIN KINASE KINASE 5-RELATED"/>
    <property type="match status" value="1"/>
</dbReference>
<accession>A0A3S3SBR6</accession>
<comment type="caution">
    <text evidence="15">The sequence shown here is derived from an EMBL/GenBank/DDBJ whole genome shotgun (WGS) entry which is preliminary data.</text>
</comment>
<dbReference type="PIRSF" id="PIRSF000654">
    <property type="entry name" value="Integrin-linked_kinase"/>
    <property type="match status" value="1"/>
</dbReference>
<reference evidence="15 16" key="1">
    <citation type="journal article" date="2018" name="Gigascience">
        <title>Genomes of trombidid mites reveal novel predicted allergens and laterally-transferred genes associated with secondary metabolism.</title>
        <authorList>
            <person name="Dong X."/>
            <person name="Chaisiri K."/>
            <person name="Xia D."/>
            <person name="Armstrong S.D."/>
            <person name="Fang Y."/>
            <person name="Donnelly M.J."/>
            <person name="Kadowaki T."/>
            <person name="McGarry J.W."/>
            <person name="Darby A.C."/>
            <person name="Makepeace B.L."/>
        </authorList>
    </citation>
    <scope>NUCLEOTIDE SEQUENCE [LARGE SCALE GENOMIC DNA]</scope>
    <source>
        <strain evidence="15">UoL-WK</strain>
    </source>
</reference>
<dbReference type="Proteomes" id="UP000285301">
    <property type="component" value="Unassembled WGS sequence"/>
</dbReference>
<dbReference type="AlphaFoldDB" id="A0A3S3SBR6"/>
<comment type="similarity">
    <text evidence="6">Belongs to the protein kinase superfamily. STE Ser/Thr protein kinase family. MAP kinase kinase subfamily.</text>
</comment>
<feature type="non-terminal residue" evidence="15">
    <location>
        <position position="1"/>
    </location>
</feature>
<dbReference type="PROSITE" id="PS00108">
    <property type="entry name" value="PROTEIN_KINASE_ST"/>
    <property type="match status" value="1"/>
</dbReference>
<evidence type="ECO:0000313" key="16">
    <source>
        <dbReference type="Proteomes" id="UP000285301"/>
    </source>
</evidence>
<dbReference type="GO" id="GO:0004674">
    <property type="term" value="F:protein serine/threonine kinase activity"/>
    <property type="evidence" value="ECO:0007669"/>
    <property type="project" value="UniProtKB-KW"/>
</dbReference>
<keyword evidence="4 15" id="KW-0418">Kinase</keyword>
<evidence type="ECO:0000256" key="9">
    <source>
        <dbReference type="ARBA" id="ARBA00049299"/>
    </source>
</evidence>
<evidence type="ECO:0000256" key="10">
    <source>
        <dbReference type="ARBA" id="ARBA00051693"/>
    </source>
</evidence>
<dbReference type="EMBL" id="NCKU01001065">
    <property type="protein sequence ID" value="RWS13206.1"/>
    <property type="molecule type" value="Genomic_DNA"/>
</dbReference>
<feature type="compositionally biased region" description="Low complexity" evidence="13">
    <location>
        <begin position="1"/>
        <end position="21"/>
    </location>
</feature>
<dbReference type="InterPro" id="IPR000719">
    <property type="entry name" value="Prot_kinase_dom"/>
</dbReference>
<dbReference type="SUPFAM" id="SSF56112">
    <property type="entry name" value="Protein kinase-like (PK-like)"/>
    <property type="match status" value="1"/>
</dbReference>
<evidence type="ECO:0000256" key="7">
    <source>
        <dbReference type="ARBA" id="ARBA00038999"/>
    </source>
</evidence>
<evidence type="ECO:0000256" key="12">
    <source>
        <dbReference type="RuleBase" id="RU000304"/>
    </source>
</evidence>
<feature type="non-terminal residue" evidence="15">
    <location>
        <position position="335"/>
    </location>
</feature>
<feature type="domain" description="Protein kinase" evidence="14">
    <location>
        <begin position="43"/>
        <end position="313"/>
    </location>
</feature>
<dbReference type="FunFam" id="3.30.200.20:FF:000040">
    <property type="entry name" value="Dual specificity mitogen-activated protein kinase kinase"/>
    <property type="match status" value="1"/>
</dbReference>
<dbReference type="SMART" id="SM00220">
    <property type="entry name" value="S_TKc"/>
    <property type="match status" value="1"/>
</dbReference>
<evidence type="ECO:0000256" key="5">
    <source>
        <dbReference type="ARBA" id="ARBA00022840"/>
    </source>
</evidence>
<dbReference type="Pfam" id="PF00069">
    <property type="entry name" value="Pkinase"/>
    <property type="match status" value="1"/>
</dbReference>
<proteinExistence type="inferred from homology"/>
<dbReference type="InterPro" id="IPR017441">
    <property type="entry name" value="Protein_kinase_ATP_BS"/>
</dbReference>
<dbReference type="GO" id="GO:0043068">
    <property type="term" value="P:positive regulation of programmed cell death"/>
    <property type="evidence" value="ECO:0007669"/>
    <property type="project" value="UniProtKB-ARBA"/>
</dbReference>
<keyword evidence="1 12" id="KW-0723">Serine/threonine-protein kinase</keyword>
<dbReference type="FunFam" id="1.10.510.10:FF:000432">
    <property type="entry name" value="mitogen-activated protein kinase kinase 3"/>
    <property type="match status" value="1"/>
</dbReference>
<comment type="catalytic activity">
    <reaction evidence="8">
        <text>L-seryl-[protein] + ATP = O-phospho-L-seryl-[protein] + ADP + H(+)</text>
        <dbReference type="Rhea" id="RHEA:17989"/>
        <dbReference type="Rhea" id="RHEA-COMP:9863"/>
        <dbReference type="Rhea" id="RHEA-COMP:11604"/>
        <dbReference type="ChEBI" id="CHEBI:15378"/>
        <dbReference type="ChEBI" id="CHEBI:29999"/>
        <dbReference type="ChEBI" id="CHEBI:30616"/>
        <dbReference type="ChEBI" id="CHEBI:83421"/>
        <dbReference type="ChEBI" id="CHEBI:456216"/>
        <dbReference type="EC" id="2.7.12.2"/>
    </reaction>
</comment>
<keyword evidence="3 11" id="KW-0547">Nucleotide-binding</keyword>
<feature type="binding site" evidence="11">
    <location>
        <position position="72"/>
    </location>
    <ligand>
        <name>ATP</name>
        <dbReference type="ChEBI" id="CHEBI:30616"/>
    </ligand>
</feature>
<evidence type="ECO:0000259" key="14">
    <source>
        <dbReference type="PROSITE" id="PS50011"/>
    </source>
</evidence>
<evidence type="ECO:0000256" key="3">
    <source>
        <dbReference type="ARBA" id="ARBA00022741"/>
    </source>
</evidence>
<dbReference type="PROSITE" id="PS00107">
    <property type="entry name" value="PROTEIN_KINASE_ATP"/>
    <property type="match status" value="1"/>
</dbReference>
<gene>
    <name evidence="15" type="ORF">B4U79_02190</name>
</gene>
<name>A0A3S3SBR6_9ACAR</name>
<comment type="catalytic activity">
    <reaction evidence="9">
        <text>L-threonyl-[protein] + ATP = O-phospho-L-threonyl-[protein] + ADP + H(+)</text>
        <dbReference type="Rhea" id="RHEA:46608"/>
        <dbReference type="Rhea" id="RHEA-COMP:11060"/>
        <dbReference type="Rhea" id="RHEA-COMP:11605"/>
        <dbReference type="ChEBI" id="CHEBI:15378"/>
        <dbReference type="ChEBI" id="CHEBI:30013"/>
        <dbReference type="ChEBI" id="CHEBI:30616"/>
        <dbReference type="ChEBI" id="CHEBI:61977"/>
        <dbReference type="ChEBI" id="CHEBI:456216"/>
        <dbReference type="EC" id="2.7.12.2"/>
    </reaction>
</comment>
<evidence type="ECO:0000256" key="4">
    <source>
        <dbReference type="ARBA" id="ARBA00022777"/>
    </source>
</evidence>
<dbReference type="Gene3D" id="3.30.200.20">
    <property type="entry name" value="Phosphorylase Kinase, domain 1"/>
    <property type="match status" value="1"/>
</dbReference>
<sequence>RRRPPRLGQPLPEETATAPPTNLDRRGTITVDSRDIEVDVEDMEVISLLGRGAYGVVQRVRHVPSGVEMAVKTISSTNQEQRRFLMDKNVLETCRDCSNIVRFYGALYSDGDLWLFMEIMDTSLDKFYKMFYDRDDKEFDKEIPTSIPEFVLGKIAASVVNALHYLHTIKIIHRDIKPSNILINRKGEVKLCDFGISGHLVNSVAKTHDAGCKPYMAPERINPDPRRQGQYDIRSDVWSLGITMMELATGKFPYPAPTSGGFFEQLKRVCQDDPPRLKPGLFSADFEDFIVQCLQKDYERRPNYTTLLQHPFIAKHQDSDISEFVCSVLNQVKNE</sequence>
<dbReference type="Gene3D" id="1.10.510.10">
    <property type="entry name" value="Transferase(Phosphotransferase) domain 1"/>
    <property type="match status" value="1"/>
</dbReference>
<dbReference type="EC" id="2.7.12.2" evidence="7"/>
<keyword evidence="2" id="KW-0808">Transferase</keyword>
<protein>
    <recommendedName>
        <fullName evidence="7">mitogen-activated protein kinase kinase</fullName>
        <ecNumber evidence="7">2.7.12.2</ecNumber>
    </recommendedName>
</protein>
<evidence type="ECO:0000256" key="2">
    <source>
        <dbReference type="ARBA" id="ARBA00022679"/>
    </source>
</evidence>
<dbReference type="PANTHER" id="PTHR48013:SF11">
    <property type="entry name" value="LICORNE"/>
    <property type="match status" value="1"/>
</dbReference>
<dbReference type="GO" id="GO:0005524">
    <property type="term" value="F:ATP binding"/>
    <property type="evidence" value="ECO:0007669"/>
    <property type="project" value="UniProtKB-UniRule"/>
</dbReference>
<dbReference type="InterPro" id="IPR008271">
    <property type="entry name" value="Ser/Thr_kinase_AS"/>
</dbReference>
<dbReference type="OrthoDB" id="10252354at2759"/>
<dbReference type="STRING" id="1965070.A0A3S3SBR6"/>
<feature type="region of interest" description="Disordered" evidence="13">
    <location>
        <begin position="1"/>
        <end position="26"/>
    </location>
</feature>
<evidence type="ECO:0000256" key="1">
    <source>
        <dbReference type="ARBA" id="ARBA00022527"/>
    </source>
</evidence>
<evidence type="ECO:0000256" key="13">
    <source>
        <dbReference type="SAM" id="MobiDB-lite"/>
    </source>
</evidence>
<organism evidence="15 16">
    <name type="scientific">Dinothrombium tinctorium</name>
    <dbReference type="NCBI Taxonomy" id="1965070"/>
    <lineage>
        <taxon>Eukaryota</taxon>
        <taxon>Metazoa</taxon>
        <taxon>Ecdysozoa</taxon>
        <taxon>Arthropoda</taxon>
        <taxon>Chelicerata</taxon>
        <taxon>Arachnida</taxon>
        <taxon>Acari</taxon>
        <taxon>Acariformes</taxon>
        <taxon>Trombidiformes</taxon>
        <taxon>Prostigmata</taxon>
        <taxon>Anystina</taxon>
        <taxon>Parasitengona</taxon>
        <taxon>Trombidioidea</taxon>
        <taxon>Trombidiidae</taxon>
        <taxon>Dinothrombium</taxon>
    </lineage>
</organism>
<dbReference type="GO" id="GO:0010508">
    <property type="term" value="P:positive regulation of autophagy"/>
    <property type="evidence" value="ECO:0007669"/>
    <property type="project" value="UniProtKB-ARBA"/>
</dbReference>
<dbReference type="InterPro" id="IPR011009">
    <property type="entry name" value="Kinase-like_dom_sf"/>
</dbReference>
<dbReference type="PROSITE" id="PS50011">
    <property type="entry name" value="PROTEIN_KINASE_DOM"/>
    <property type="match status" value="1"/>
</dbReference>